<evidence type="ECO:0000313" key="10">
    <source>
        <dbReference type="Proteomes" id="UP001139516"/>
    </source>
</evidence>
<keyword evidence="10" id="KW-1185">Reference proteome</keyword>
<feature type="domain" description="p-hydroxybenzoic acid efflux pump subunit AaeA-like beta-barrel" evidence="8">
    <location>
        <begin position="190"/>
        <end position="287"/>
    </location>
</feature>
<dbReference type="InterPro" id="IPR050393">
    <property type="entry name" value="MFP_Efflux_Pump"/>
</dbReference>
<dbReference type="InterPro" id="IPR006143">
    <property type="entry name" value="RND_pump_MFP"/>
</dbReference>
<dbReference type="Pfam" id="PF25963">
    <property type="entry name" value="Beta-barrel_AAEA"/>
    <property type="match status" value="1"/>
</dbReference>
<proteinExistence type="inferred from homology"/>
<dbReference type="NCBIfam" id="TIGR01730">
    <property type="entry name" value="RND_mfp"/>
    <property type="match status" value="1"/>
</dbReference>
<name>A0A9X1Y481_9PROT</name>
<evidence type="ECO:0000256" key="6">
    <source>
        <dbReference type="SAM" id="Phobius"/>
    </source>
</evidence>
<dbReference type="InterPro" id="IPR058634">
    <property type="entry name" value="AaeA-lik-b-barrel"/>
</dbReference>
<keyword evidence="3 6" id="KW-1133">Transmembrane helix</keyword>
<keyword evidence="4 6" id="KW-0472">Membrane</keyword>
<dbReference type="GO" id="GO:0022857">
    <property type="term" value="F:transmembrane transporter activity"/>
    <property type="evidence" value="ECO:0007669"/>
    <property type="project" value="InterPro"/>
</dbReference>
<sequence>MTTLLARLGRILFTLVFVALAGFVGWNLWDYYMLAPWTRDGRVSAEVVGVAPDVSGIVTEVLVRDNQTVQRGQPLFRIDRDRFALALQQAEAVVAGRQAAHDRAQRDLVRYRALDQTAVSVQRQEQAISDAAVAAAALQQAVADREVARLNLQRSEVVASVNGTISNLALRPGDYVPAGRAVLALVDADSFHVSGYFEETKLPRIHPGAPATIRLMGETALIRGHVESIAGGIVDRERGEGTNLLANVNPTFNWVRLAQRIPVRIALDEVPPGIRLVAGRTATVTVTDAAPAGAAPHGAAPGTAPGTVPGAVPGTSQHPPAANRQGAAATPTQGMAGAAAQQGANGPGRRAHR</sequence>
<evidence type="ECO:0000256" key="5">
    <source>
        <dbReference type="SAM" id="MobiDB-lite"/>
    </source>
</evidence>
<feature type="compositionally biased region" description="Low complexity" evidence="5">
    <location>
        <begin position="325"/>
        <end position="353"/>
    </location>
</feature>
<dbReference type="PANTHER" id="PTHR30367">
    <property type="entry name" value="P-HYDROXYBENZOIC ACID EFFLUX PUMP SUBUNIT AAEA-RELATED"/>
    <property type="match status" value="1"/>
</dbReference>
<dbReference type="GO" id="GO:0016020">
    <property type="term" value="C:membrane"/>
    <property type="evidence" value="ECO:0007669"/>
    <property type="project" value="InterPro"/>
</dbReference>
<feature type="transmembrane region" description="Helical" evidence="6">
    <location>
        <begin position="12"/>
        <end position="29"/>
    </location>
</feature>
<feature type="region of interest" description="Disordered" evidence="5">
    <location>
        <begin position="292"/>
        <end position="353"/>
    </location>
</feature>
<reference evidence="9" key="1">
    <citation type="submission" date="2022-04" db="EMBL/GenBank/DDBJ databases">
        <title>Roseomonas acroporae sp. nov., isolated from coral Acropora digitifera.</title>
        <authorList>
            <person name="Sun H."/>
        </authorList>
    </citation>
    <scope>NUCLEOTIDE SEQUENCE</scope>
    <source>
        <strain evidence="9">NAR14</strain>
    </source>
</reference>
<dbReference type="EMBL" id="JALPRX010000006">
    <property type="protein sequence ID" value="MCK8783123.1"/>
    <property type="molecule type" value="Genomic_DNA"/>
</dbReference>
<dbReference type="Proteomes" id="UP001139516">
    <property type="component" value="Unassembled WGS sequence"/>
</dbReference>
<comment type="caution">
    <text evidence="9">The sequence shown here is derived from an EMBL/GenBank/DDBJ whole genome shotgun (WGS) entry which is preliminary data.</text>
</comment>
<dbReference type="Pfam" id="PF25878">
    <property type="entry name" value="HH_AAEA_pHBA"/>
    <property type="match status" value="1"/>
</dbReference>
<evidence type="ECO:0000313" key="9">
    <source>
        <dbReference type="EMBL" id="MCK8783123.1"/>
    </source>
</evidence>
<evidence type="ECO:0000259" key="8">
    <source>
        <dbReference type="Pfam" id="PF25963"/>
    </source>
</evidence>
<keyword evidence="2 6" id="KW-0812">Transmembrane</keyword>
<feature type="compositionally biased region" description="Low complexity" evidence="5">
    <location>
        <begin position="292"/>
        <end position="315"/>
    </location>
</feature>
<dbReference type="InterPro" id="IPR058632">
    <property type="entry name" value="HH_AaeA"/>
</dbReference>
<organism evidence="9 10">
    <name type="scientific">Roseomonas acroporae</name>
    <dbReference type="NCBI Taxonomy" id="2937791"/>
    <lineage>
        <taxon>Bacteria</taxon>
        <taxon>Pseudomonadati</taxon>
        <taxon>Pseudomonadota</taxon>
        <taxon>Alphaproteobacteria</taxon>
        <taxon>Acetobacterales</taxon>
        <taxon>Roseomonadaceae</taxon>
        <taxon>Roseomonas</taxon>
    </lineage>
</organism>
<accession>A0A9X1Y481</accession>
<dbReference type="AlphaFoldDB" id="A0A9X1Y481"/>
<dbReference type="Gene3D" id="2.40.50.100">
    <property type="match status" value="1"/>
</dbReference>
<protein>
    <submittedName>
        <fullName evidence="9">HlyD family secretion protein</fullName>
    </submittedName>
</protein>
<evidence type="ECO:0000256" key="3">
    <source>
        <dbReference type="ARBA" id="ARBA00022989"/>
    </source>
</evidence>
<dbReference type="Gene3D" id="2.40.30.170">
    <property type="match status" value="1"/>
</dbReference>
<comment type="similarity">
    <text evidence="1">Belongs to the membrane fusion protein (MFP) (TC 8.A.1) family.</text>
</comment>
<evidence type="ECO:0000256" key="4">
    <source>
        <dbReference type="ARBA" id="ARBA00023136"/>
    </source>
</evidence>
<evidence type="ECO:0000256" key="1">
    <source>
        <dbReference type="ARBA" id="ARBA00009477"/>
    </source>
</evidence>
<dbReference type="RefSeq" id="WP_248665240.1">
    <property type="nucleotide sequence ID" value="NZ_JALPRX010000006.1"/>
</dbReference>
<feature type="domain" description="p-hydroxybenzoic acid efflux pump subunit AaeA alpha-helical hairpin" evidence="7">
    <location>
        <begin position="82"/>
        <end position="153"/>
    </location>
</feature>
<dbReference type="SUPFAM" id="SSF111369">
    <property type="entry name" value="HlyD-like secretion proteins"/>
    <property type="match status" value="1"/>
</dbReference>
<evidence type="ECO:0000259" key="7">
    <source>
        <dbReference type="Pfam" id="PF25878"/>
    </source>
</evidence>
<gene>
    <name evidence="9" type="ORF">M0638_01855</name>
</gene>
<evidence type="ECO:0000256" key="2">
    <source>
        <dbReference type="ARBA" id="ARBA00022692"/>
    </source>
</evidence>
<dbReference type="PANTHER" id="PTHR30367:SF12">
    <property type="entry name" value="P-HYDROXYBENZOIC ACID EFFLUX PUMP SUBUNIT AAEA"/>
    <property type="match status" value="1"/>
</dbReference>